<accession>A0A418VH36</accession>
<evidence type="ECO:0000313" key="2">
    <source>
        <dbReference type="EMBL" id="RJF75450.1"/>
    </source>
</evidence>
<dbReference type="EMBL" id="QYYD01000008">
    <property type="protein sequence ID" value="RJF75450.1"/>
    <property type="molecule type" value="Genomic_DNA"/>
</dbReference>
<dbReference type="RefSeq" id="WP_119856353.1">
    <property type="nucleotide sequence ID" value="NZ_QYYD01000008.1"/>
</dbReference>
<dbReference type="PROSITE" id="PS51186">
    <property type="entry name" value="GNAT"/>
    <property type="match status" value="1"/>
</dbReference>
<dbReference type="SUPFAM" id="SSF55729">
    <property type="entry name" value="Acyl-CoA N-acyltransferases (Nat)"/>
    <property type="match status" value="1"/>
</dbReference>
<proteinExistence type="predicted"/>
<feature type="domain" description="N-acetyltransferase" evidence="1">
    <location>
        <begin position="3"/>
        <end position="153"/>
    </location>
</feature>
<dbReference type="InterPro" id="IPR016181">
    <property type="entry name" value="Acyl_CoA_acyltransferase"/>
</dbReference>
<evidence type="ECO:0000313" key="3">
    <source>
        <dbReference type="Proteomes" id="UP000285523"/>
    </source>
</evidence>
<dbReference type="OrthoDB" id="70281at2"/>
<gene>
    <name evidence="2" type="ORF">D4Q52_09735</name>
</gene>
<protein>
    <submittedName>
        <fullName evidence="2">GNAT family N-acetyltransferase</fullName>
    </submittedName>
</protein>
<dbReference type="Proteomes" id="UP000285523">
    <property type="component" value="Unassembled WGS sequence"/>
</dbReference>
<organism evidence="2 3">
    <name type="scientific">Rhodopseudomonas palustris</name>
    <dbReference type="NCBI Taxonomy" id="1076"/>
    <lineage>
        <taxon>Bacteria</taxon>
        <taxon>Pseudomonadati</taxon>
        <taxon>Pseudomonadota</taxon>
        <taxon>Alphaproteobacteria</taxon>
        <taxon>Hyphomicrobiales</taxon>
        <taxon>Nitrobacteraceae</taxon>
        <taxon>Rhodopseudomonas</taxon>
    </lineage>
</organism>
<keyword evidence="2" id="KW-0808">Transferase</keyword>
<dbReference type="InterPro" id="IPR000182">
    <property type="entry name" value="GNAT_dom"/>
</dbReference>
<dbReference type="Pfam" id="PF13527">
    <property type="entry name" value="Acetyltransf_9"/>
    <property type="match status" value="1"/>
</dbReference>
<reference evidence="2 3" key="1">
    <citation type="submission" date="2018-09" db="EMBL/GenBank/DDBJ databases">
        <title>Draft genome sequence of Rhodopseudomonas palustris 2.1.18.</title>
        <authorList>
            <person name="Robertson S.L."/>
            <person name="Meyer T.E."/>
            <person name="Kyndt J.A."/>
        </authorList>
    </citation>
    <scope>NUCLEOTIDE SEQUENCE [LARGE SCALE GENOMIC DNA]</scope>
    <source>
        <strain evidence="2 3">2.1.18</strain>
    </source>
</reference>
<name>A0A418VH36_RHOPL</name>
<comment type="caution">
    <text evidence="2">The sequence shown here is derived from an EMBL/GenBank/DDBJ whole genome shotgun (WGS) entry which is preliminary data.</text>
</comment>
<sequence length="172" mass="18687">MSIEIDILSGDAAWPTVRPLLEAVWPPDGAAQRAAAERHHPTLRVLIESSGELVCQVGITIRIITWNGRKCQVGGLGELATRPDRRRQGFGSLALTAAVQTLRDHEAIDCGLAFCNAEQAGFFEARGWQRYDGAIAADQGGGKAPYRELTPLQLDLRRKVRGGTLDLCGSPW</sequence>
<dbReference type="Gene3D" id="3.40.630.30">
    <property type="match status" value="1"/>
</dbReference>
<dbReference type="AlphaFoldDB" id="A0A418VH36"/>
<evidence type="ECO:0000259" key="1">
    <source>
        <dbReference type="PROSITE" id="PS51186"/>
    </source>
</evidence>
<dbReference type="GO" id="GO:0016747">
    <property type="term" value="F:acyltransferase activity, transferring groups other than amino-acyl groups"/>
    <property type="evidence" value="ECO:0007669"/>
    <property type="project" value="InterPro"/>
</dbReference>
<dbReference type="CDD" id="cd04301">
    <property type="entry name" value="NAT_SF"/>
    <property type="match status" value="1"/>
</dbReference>